<name>A0A6B9J2Z9_9CAUD</name>
<organism evidence="1 2">
    <name type="scientific">Rhizobium phage RL38J1</name>
    <dbReference type="NCBI Taxonomy" id="2663232"/>
    <lineage>
        <taxon>Viruses</taxon>
        <taxon>Duplodnaviria</taxon>
        <taxon>Heunggongvirae</taxon>
        <taxon>Uroviricota</taxon>
        <taxon>Caudoviricetes</taxon>
        <taxon>Pootjesviridae</taxon>
        <taxon>Innesvirus</taxon>
        <taxon>Innesvirus RL38J1</taxon>
    </lineage>
</organism>
<keyword evidence="2" id="KW-1185">Reference proteome</keyword>
<proteinExistence type="predicted"/>
<dbReference type="EMBL" id="MN549360">
    <property type="protein sequence ID" value="QGZ13922.1"/>
    <property type="molecule type" value="Genomic_DNA"/>
</dbReference>
<sequence length="164" mass="18603">MHHRHIDVEIKTGEVKMQELSIVKNEFPLLVQSRGIDAPIAIKEATGMNENAILSAVSEVSDNPKRGLSTDEIKKALKKLGVKHRDMSSMAERDVSGDNKLHKHVTENEFLQTAKEGKTYIVTNRNHVWTIRNKKVIDPVWVVPNKQGTRRRITSVIEIVEAKH</sequence>
<evidence type="ECO:0000313" key="2">
    <source>
        <dbReference type="Proteomes" id="UP000436513"/>
    </source>
</evidence>
<dbReference type="Proteomes" id="UP000436513">
    <property type="component" value="Segment"/>
</dbReference>
<evidence type="ECO:0000313" key="1">
    <source>
        <dbReference type="EMBL" id="QGZ13922.1"/>
    </source>
</evidence>
<accession>A0A6B9J2Z9</accession>
<protein>
    <submittedName>
        <fullName evidence="1">Uncharacterized protein</fullName>
    </submittedName>
</protein>
<reference evidence="1 2" key="1">
    <citation type="submission" date="2019-10" db="EMBL/GenBank/DDBJ databases">
        <title>Complete genome sequence of bacteriophage vB_RLeM_RL38JI.</title>
        <authorList>
            <person name="Gunathilake D."/>
            <person name="Bhat S."/>
            <person name="Yost C.K."/>
            <person name="Hynes M.F."/>
        </authorList>
    </citation>
    <scope>NUCLEOTIDE SEQUENCE [LARGE SCALE GENOMIC DNA]</scope>
</reference>
<gene>
    <name evidence="1" type="ORF">RL38J1_146</name>
</gene>